<comment type="caution">
    <text evidence="3">The sequence shown here is derived from an EMBL/GenBank/DDBJ whole genome shotgun (WGS) entry which is preliminary data.</text>
</comment>
<keyword evidence="3" id="KW-0326">Glycosidase</keyword>
<feature type="signal peptide" evidence="1">
    <location>
        <begin position="1"/>
        <end position="29"/>
    </location>
</feature>
<evidence type="ECO:0000259" key="2">
    <source>
        <dbReference type="Pfam" id="PF09992"/>
    </source>
</evidence>
<keyword evidence="1" id="KW-0732">Signal</keyword>
<reference evidence="3 4" key="1">
    <citation type="journal article" date="2019" name="Int. J. Syst. Evol. Microbiol.">
        <title>The Global Catalogue of Microorganisms (GCM) 10K type strain sequencing project: providing services to taxonomists for standard genome sequencing and annotation.</title>
        <authorList>
            <consortium name="The Broad Institute Genomics Platform"/>
            <consortium name="The Broad Institute Genome Sequencing Center for Infectious Disease"/>
            <person name="Wu L."/>
            <person name="Ma J."/>
        </authorList>
    </citation>
    <scope>NUCLEOTIDE SEQUENCE [LARGE SCALE GENOMIC DNA]</scope>
    <source>
        <strain evidence="3 4">JCM 14368</strain>
    </source>
</reference>
<organism evidence="3 4">
    <name type="scientific">Deinococcus depolymerans</name>
    <dbReference type="NCBI Taxonomy" id="392408"/>
    <lineage>
        <taxon>Bacteria</taxon>
        <taxon>Thermotogati</taxon>
        <taxon>Deinococcota</taxon>
        <taxon>Deinococci</taxon>
        <taxon>Deinococcales</taxon>
        <taxon>Deinococcaceae</taxon>
        <taxon>Deinococcus</taxon>
    </lineage>
</organism>
<evidence type="ECO:0000313" key="4">
    <source>
        <dbReference type="Proteomes" id="UP001500191"/>
    </source>
</evidence>
<keyword evidence="3" id="KW-0378">Hydrolase</keyword>
<feature type="chain" id="PRO_5047361999" evidence="1">
    <location>
        <begin position="30"/>
        <end position="250"/>
    </location>
</feature>
<evidence type="ECO:0000256" key="1">
    <source>
        <dbReference type="SAM" id="SignalP"/>
    </source>
</evidence>
<keyword evidence="4" id="KW-1185">Reference proteome</keyword>
<accession>A0ABN1C9B6</accession>
<dbReference type="EMBL" id="BAAADB010000019">
    <property type="protein sequence ID" value="GAA0514058.1"/>
    <property type="molecule type" value="Genomic_DNA"/>
</dbReference>
<proteinExistence type="predicted"/>
<dbReference type="Proteomes" id="UP001500191">
    <property type="component" value="Unassembled WGS sequence"/>
</dbReference>
<dbReference type="InterPro" id="IPR018711">
    <property type="entry name" value="NAGPA"/>
</dbReference>
<feature type="domain" description="Phosphodiester glycosidase" evidence="2">
    <location>
        <begin position="84"/>
        <end position="229"/>
    </location>
</feature>
<dbReference type="RefSeq" id="WP_425544425.1">
    <property type="nucleotide sequence ID" value="NZ_BAAADB010000019.1"/>
</dbReference>
<protein>
    <submittedName>
        <fullName evidence="3">Phosphodiester glycosidase family protein</fullName>
    </submittedName>
</protein>
<gene>
    <name evidence="3" type="ORF">GCM10008937_22260</name>
</gene>
<dbReference type="GO" id="GO:0016798">
    <property type="term" value="F:hydrolase activity, acting on glycosyl bonds"/>
    <property type="evidence" value="ECO:0007669"/>
    <property type="project" value="UniProtKB-KW"/>
</dbReference>
<evidence type="ECO:0000313" key="3">
    <source>
        <dbReference type="EMBL" id="GAA0514058.1"/>
    </source>
</evidence>
<sequence>MARPDARVSIRLHLPAALLLGLLSSPAPAMKVAPVVAGGTLYTVATIQPGSDRLELHWLNPTTRAPYATFTELRARLRKEGRTLTFATNSGIYAPGLKPLGLHVENGQTLVPLNLARRGGNFALLPNGVFWVKGRQVGVTETRRYAALDLHPTFATQSGPLLLQGGRIHPAFNRDSLSFKLRSGVGVCRDGQVRFAVSAGPVNFYTFALFFRDTLGCPDALYLDGSISAYASADRSTQLADFAGIWSVSR</sequence>
<dbReference type="Pfam" id="PF09992">
    <property type="entry name" value="NAGPA"/>
    <property type="match status" value="1"/>
</dbReference>
<name>A0ABN1C9B6_9DEIO</name>